<keyword evidence="7" id="KW-0677">Repeat</keyword>
<gene>
    <name evidence="15" type="ORF">MAPG_03874</name>
</gene>
<dbReference type="Pfam" id="PF01239">
    <property type="entry name" value="PPTA"/>
    <property type="match status" value="5"/>
</dbReference>
<keyword evidence="8" id="KW-0460">Magnesium</keyword>
<feature type="region of interest" description="Disordered" evidence="14">
    <location>
        <begin position="155"/>
        <end position="178"/>
    </location>
</feature>
<sequence>MPPKKAAAKAKEAEKAKAAPPPPPPPSTVNERSRQRYEAANPLDETLRKVGISGLTPEQRQTWANIKYVRDTLADSNNHGSGGRKHSQLGNKAQREIWRSFNESGLPLRTLRKPTRWGSAVGELSPDQFRARADRRLHLTALQVEHRAFLDKRERAAAAADQSQAAPSEAEVDEERRRRKEMARLREELYGETTGPLASDPAWDDVVPIPLVEPEGALAAINYSDDYSEAISYLRAVMASKEYSPRCLKLTEHVIAMNPAHYTVWLYRFSIVQALAIPIPDEMEWLNTVALEHLKNYQIWHHRNLLIEAYHPTIAADGEAVARLAASERAFIAVMLREDTKNYHVWSYRQFLVRRLGIWRDPEEMASVERLIRDDVRNNSAWAHRFFLVFSDPDASTEGSHSTEPDPAVPADVIDREVAYARAGIELAPQNQSPWNYLRGVLVKGSRPLSTVEDLVRTLVADLGDEDKEEVKSTHALDLLSEIYAEKGDKDAAVLCLDRLGDKWDRIRKGYWDWRKRTLLEGGEVSIPVR</sequence>
<evidence type="ECO:0000256" key="5">
    <source>
        <dbReference type="ARBA" id="ARBA00022602"/>
    </source>
</evidence>
<dbReference type="EC" id="2.5.1.58" evidence="4"/>
<reference evidence="15" key="2">
    <citation type="submission" date="2010-05" db="EMBL/GenBank/DDBJ databases">
        <title>The Genome Sequence of Magnaporthe poae strain ATCC 64411.</title>
        <authorList>
            <consortium name="The Broad Institute Genome Sequencing Platform"/>
            <consortium name="Broad Institute Genome Sequencing Center for Infectious Disease"/>
            <person name="Ma L.-J."/>
            <person name="Dead R."/>
            <person name="Young S."/>
            <person name="Zeng Q."/>
            <person name="Koehrsen M."/>
            <person name="Alvarado L."/>
            <person name="Berlin A."/>
            <person name="Chapman S.B."/>
            <person name="Chen Z."/>
            <person name="Freedman E."/>
            <person name="Gellesch M."/>
            <person name="Goldberg J."/>
            <person name="Griggs A."/>
            <person name="Gujja S."/>
            <person name="Heilman E.R."/>
            <person name="Heiman D."/>
            <person name="Hepburn T."/>
            <person name="Howarth C."/>
            <person name="Jen D."/>
            <person name="Larson L."/>
            <person name="Mehta T."/>
            <person name="Neiman D."/>
            <person name="Pearson M."/>
            <person name="Roberts A."/>
            <person name="Saif S."/>
            <person name="Shea T."/>
            <person name="Shenoy N."/>
            <person name="Sisk P."/>
            <person name="Stolte C."/>
            <person name="Sykes S."/>
            <person name="Walk T."/>
            <person name="White J."/>
            <person name="Yandava C."/>
            <person name="Haas B."/>
            <person name="Nusbaum C."/>
            <person name="Birren B."/>
        </authorList>
    </citation>
    <scope>NUCLEOTIDE SEQUENCE</scope>
    <source>
        <strain evidence="15">ATCC 64411</strain>
    </source>
</reference>
<feature type="compositionally biased region" description="Low complexity" evidence="14">
    <location>
        <begin position="157"/>
        <end position="169"/>
    </location>
</feature>
<reference evidence="16" key="5">
    <citation type="submission" date="2015-06" db="UniProtKB">
        <authorList>
            <consortium name="EnsemblFungi"/>
        </authorList>
    </citation>
    <scope>IDENTIFICATION</scope>
    <source>
        <strain evidence="16">ATCC 64411</strain>
    </source>
</reference>
<dbReference type="SUPFAM" id="SSF48439">
    <property type="entry name" value="Protein prenylyltransferase"/>
    <property type="match status" value="1"/>
</dbReference>
<evidence type="ECO:0000256" key="4">
    <source>
        <dbReference type="ARBA" id="ARBA00012702"/>
    </source>
</evidence>
<reference evidence="16" key="4">
    <citation type="journal article" date="2015" name="G3 (Bethesda)">
        <title>Genome sequences of three phytopathogenic species of the Magnaporthaceae family of fungi.</title>
        <authorList>
            <person name="Okagaki L.H."/>
            <person name="Nunes C.C."/>
            <person name="Sailsbery J."/>
            <person name="Clay B."/>
            <person name="Brown D."/>
            <person name="John T."/>
            <person name="Oh Y."/>
            <person name="Young N."/>
            <person name="Fitzgerald M."/>
            <person name="Haas B.J."/>
            <person name="Zeng Q."/>
            <person name="Young S."/>
            <person name="Adiconis X."/>
            <person name="Fan L."/>
            <person name="Levin J.Z."/>
            <person name="Mitchell T.K."/>
            <person name="Okubara P.A."/>
            <person name="Farman M.L."/>
            <person name="Kohn L.M."/>
            <person name="Birren B."/>
            <person name="Ma L.-J."/>
            <person name="Dean R.A."/>
        </authorList>
    </citation>
    <scope>NUCLEOTIDE SEQUENCE</scope>
    <source>
        <strain evidence="16">ATCC 64411 / 73-15</strain>
    </source>
</reference>
<evidence type="ECO:0000256" key="12">
    <source>
        <dbReference type="ARBA" id="ARBA00043086"/>
    </source>
</evidence>
<dbReference type="GO" id="GO:0004660">
    <property type="term" value="F:protein farnesyltransferase activity"/>
    <property type="evidence" value="ECO:0007669"/>
    <property type="project" value="UniProtKB-EC"/>
</dbReference>
<organism evidence="16 17">
    <name type="scientific">Magnaporthiopsis poae (strain ATCC 64411 / 73-15)</name>
    <name type="common">Kentucky bluegrass fungus</name>
    <name type="synonym">Magnaporthe poae</name>
    <dbReference type="NCBI Taxonomy" id="644358"/>
    <lineage>
        <taxon>Eukaryota</taxon>
        <taxon>Fungi</taxon>
        <taxon>Dikarya</taxon>
        <taxon>Ascomycota</taxon>
        <taxon>Pezizomycotina</taxon>
        <taxon>Sordariomycetes</taxon>
        <taxon>Sordariomycetidae</taxon>
        <taxon>Magnaporthales</taxon>
        <taxon>Magnaporthaceae</taxon>
        <taxon>Magnaporthiopsis</taxon>
    </lineage>
</organism>
<dbReference type="eggNOG" id="KOG0530">
    <property type="taxonomic scope" value="Eukaryota"/>
</dbReference>
<evidence type="ECO:0000256" key="7">
    <source>
        <dbReference type="ARBA" id="ARBA00022737"/>
    </source>
</evidence>
<dbReference type="GO" id="GO:0005965">
    <property type="term" value="C:protein farnesyltransferase complex"/>
    <property type="evidence" value="ECO:0007669"/>
    <property type="project" value="TreeGrafter"/>
</dbReference>
<evidence type="ECO:0000256" key="2">
    <source>
        <dbReference type="ARBA" id="ARBA00006734"/>
    </source>
</evidence>
<evidence type="ECO:0000313" key="16">
    <source>
        <dbReference type="EnsemblFungi" id="MAPG_03874T0"/>
    </source>
</evidence>
<dbReference type="EMBL" id="ADBL01000913">
    <property type="status" value="NOT_ANNOTATED_CDS"/>
    <property type="molecule type" value="Genomic_DNA"/>
</dbReference>
<reference evidence="15" key="3">
    <citation type="submission" date="2011-03" db="EMBL/GenBank/DDBJ databases">
        <title>Annotation of Magnaporthe poae ATCC 64411.</title>
        <authorList>
            <person name="Ma L.-J."/>
            <person name="Dead R."/>
            <person name="Young S.K."/>
            <person name="Zeng Q."/>
            <person name="Gargeya S."/>
            <person name="Fitzgerald M."/>
            <person name="Haas B."/>
            <person name="Abouelleil A."/>
            <person name="Alvarado L."/>
            <person name="Arachchi H.M."/>
            <person name="Berlin A."/>
            <person name="Brown A."/>
            <person name="Chapman S.B."/>
            <person name="Chen Z."/>
            <person name="Dunbar C."/>
            <person name="Freedman E."/>
            <person name="Gearin G."/>
            <person name="Gellesch M."/>
            <person name="Goldberg J."/>
            <person name="Griggs A."/>
            <person name="Gujja S."/>
            <person name="Heiman D."/>
            <person name="Howarth C."/>
            <person name="Larson L."/>
            <person name="Lui A."/>
            <person name="MacDonald P.J.P."/>
            <person name="Mehta T."/>
            <person name="Montmayeur A."/>
            <person name="Murphy C."/>
            <person name="Neiman D."/>
            <person name="Pearson M."/>
            <person name="Priest M."/>
            <person name="Roberts A."/>
            <person name="Saif S."/>
            <person name="Shea T."/>
            <person name="Shenoy N."/>
            <person name="Sisk P."/>
            <person name="Stolte C."/>
            <person name="Sykes S."/>
            <person name="Yandava C."/>
            <person name="Wortman J."/>
            <person name="Nusbaum C."/>
            <person name="Birren B."/>
        </authorList>
    </citation>
    <scope>NUCLEOTIDE SEQUENCE</scope>
    <source>
        <strain evidence="15">ATCC 64411</strain>
    </source>
</reference>
<dbReference type="InterPro" id="IPR002088">
    <property type="entry name" value="Prenyl_trans_a"/>
</dbReference>
<evidence type="ECO:0000256" key="11">
    <source>
        <dbReference type="ARBA" id="ARBA00042436"/>
    </source>
</evidence>
<keyword evidence="5" id="KW-0637">Prenyltransferase</keyword>
<evidence type="ECO:0000313" key="15">
    <source>
        <dbReference type="EMBL" id="KLU84839.1"/>
    </source>
</evidence>
<evidence type="ECO:0000256" key="3">
    <source>
        <dbReference type="ARBA" id="ARBA00012700"/>
    </source>
</evidence>
<dbReference type="VEuPathDB" id="FungiDB:MAPG_03874"/>
<dbReference type="EMBL" id="GL876968">
    <property type="protein sequence ID" value="KLU84839.1"/>
    <property type="molecule type" value="Genomic_DNA"/>
</dbReference>
<name>A0A0C4DV73_MAGP6</name>
<dbReference type="OMA" id="PFSNKTE"/>
<keyword evidence="6" id="KW-0808">Transferase</keyword>
<accession>A0A0C4DV73</accession>
<dbReference type="Gene3D" id="1.25.40.120">
    <property type="entry name" value="Protein prenylyltransferase"/>
    <property type="match status" value="1"/>
</dbReference>
<dbReference type="PANTHER" id="PTHR11129:SF1">
    <property type="entry name" value="PROTEIN FARNESYLTRANSFERASE_GERANYLGERANYLTRANSFERASE TYPE-1 SUBUNIT ALPHA"/>
    <property type="match status" value="1"/>
</dbReference>
<feature type="region of interest" description="Disordered" evidence="14">
    <location>
        <begin position="1"/>
        <end position="53"/>
    </location>
</feature>
<evidence type="ECO:0000256" key="6">
    <source>
        <dbReference type="ARBA" id="ARBA00022679"/>
    </source>
</evidence>
<evidence type="ECO:0000256" key="9">
    <source>
        <dbReference type="ARBA" id="ARBA00040965"/>
    </source>
</evidence>
<comment type="cofactor">
    <cofactor evidence="1">
        <name>Mg(2+)</name>
        <dbReference type="ChEBI" id="CHEBI:18420"/>
    </cofactor>
</comment>
<dbReference type="AlphaFoldDB" id="A0A0C4DV73"/>
<comment type="similarity">
    <text evidence="2">Belongs to the protein prenyltransferase subunit alpha family.</text>
</comment>
<dbReference type="EC" id="2.5.1.59" evidence="3"/>
<dbReference type="PANTHER" id="PTHR11129">
    <property type="entry name" value="PROTEIN FARNESYLTRANSFERASE ALPHA SUBUNIT/RAB GERANYLGERANYL TRANSFERASE ALPHA SUBUNIT"/>
    <property type="match status" value="1"/>
</dbReference>
<dbReference type="EnsemblFungi" id="MAPG_03874T0">
    <property type="protein sequence ID" value="MAPG_03874T0"/>
    <property type="gene ID" value="MAPG_03874"/>
</dbReference>
<keyword evidence="17" id="KW-1185">Reference proteome</keyword>
<dbReference type="GO" id="GO:0005953">
    <property type="term" value="C:CAAX-protein geranylgeranyltransferase complex"/>
    <property type="evidence" value="ECO:0007669"/>
    <property type="project" value="TreeGrafter"/>
</dbReference>
<evidence type="ECO:0000256" key="1">
    <source>
        <dbReference type="ARBA" id="ARBA00001946"/>
    </source>
</evidence>
<evidence type="ECO:0000256" key="8">
    <source>
        <dbReference type="ARBA" id="ARBA00022842"/>
    </source>
</evidence>
<protein>
    <recommendedName>
        <fullName evidence="9">Protein farnesyltransferase/geranylgeranyltransferase type-1 subunit alpha</fullName>
        <ecNumber evidence="4">2.5.1.58</ecNumber>
        <ecNumber evidence="3">2.5.1.59</ecNumber>
    </recommendedName>
    <alternativeName>
        <fullName evidence="12">CAAX farnesyltransferase subunit alpha</fullName>
    </alternativeName>
    <alternativeName>
        <fullName evidence="11">FTase-alpha</fullName>
    </alternativeName>
    <alternativeName>
        <fullName evidence="10">Ras proteins prenyltransferase subunit alpha</fullName>
    </alternativeName>
    <alternativeName>
        <fullName evidence="13">Type I protein geranyl-geranyltransferase subunit alpha</fullName>
    </alternativeName>
</protein>
<dbReference type="PROSITE" id="PS51147">
    <property type="entry name" value="PFTA"/>
    <property type="match status" value="5"/>
</dbReference>
<evidence type="ECO:0000313" key="17">
    <source>
        <dbReference type="Proteomes" id="UP000011715"/>
    </source>
</evidence>
<proteinExistence type="inferred from homology"/>
<evidence type="ECO:0000256" key="10">
    <source>
        <dbReference type="ARBA" id="ARBA00041392"/>
    </source>
</evidence>
<evidence type="ECO:0000256" key="13">
    <source>
        <dbReference type="ARBA" id="ARBA00043219"/>
    </source>
</evidence>
<dbReference type="Proteomes" id="UP000011715">
    <property type="component" value="Unassembled WGS sequence"/>
</dbReference>
<dbReference type="GO" id="GO:0004662">
    <property type="term" value="F:CAAX-protein geranylgeranyltransferase activity"/>
    <property type="evidence" value="ECO:0007669"/>
    <property type="project" value="UniProtKB-EC"/>
</dbReference>
<reference evidence="17" key="1">
    <citation type="submission" date="2010-05" db="EMBL/GenBank/DDBJ databases">
        <title>The genome sequence of Magnaporthe poae strain ATCC 64411.</title>
        <authorList>
            <person name="Ma L.-J."/>
            <person name="Dead R."/>
            <person name="Young S."/>
            <person name="Zeng Q."/>
            <person name="Koehrsen M."/>
            <person name="Alvarado L."/>
            <person name="Berlin A."/>
            <person name="Chapman S.B."/>
            <person name="Chen Z."/>
            <person name="Freedman E."/>
            <person name="Gellesch M."/>
            <person name="Goldberg J."/>
            <person name="Griggs A."/>
            <person name="Gujja S."/>
            <person name="Heilman E.R."/>
            <person name="Heiman D."/>
            <person name="Hepburn T."/>
            <person name="Howarth C."/>
            <person name="Jen D."/>
            <person name="Larson L."/>
            <person name="Mehta T."/>
            <person name="Neiman D."/>
            <person name="Pearson M."/>
            <person name="Roberts A."/>
            <person name="Saif S."/>
            <person name="Shea T."/>
            <person name="Shenoy N."/>
            <person name="Sisk P."/>
            <person name="Stolte C."/>
            <person name="Sykes S."/>
            <person name="Walk T."/>
            <person name="White J."/>
            <person name="Yandava C."/>
            <person name="Haas B."/>
            <person name="Nusbaum C."/>
            <person name="Birren B."/>
        </authorList>
    </citation>
    <scope>NUCLEOTIDE SEQUENCE [LARGE SCALE GENOMIC DNA]</scope>
    <source>
        <strain evidence="17">ATCC 64411 / 73-15</strain>
    </source>
</reference>
<evidence type="ECO:0000256" key="14">
    <source>
        <dbReference type="SAM" id="MobiDB-lite"/>
    </source>
</evidence>
<dbReference type="OrthoDB" id="272289at2759"/>
<dbReference type="STRING" id="644358.A0A0C4DV73"/>